<name>A0ABW5L3A4_9SPHI</name>
<dbReference type="EMBL" id="JBHULD010000014">
    <property type="protein sequence ID" value="MFD2554758.1"/>
    <property type="molecule type" value="Genomic_DNA"/>
</dbReference>
<accession>A0ABW5L3A4</accession>
<dbReference type="Proteomes" id="UP001597440">
    <property type="component" value="Unassembled WGS sequence"/>
</dbReference>
<reference evidence="2" key="1">
    <citation type="journal article" date="2019" name="Int. J. Syst. Evol. Microbiol.">
        <title>The Global Catalogue of Microorganisms (GCM) 10K type strain sequencing project: providing services to taxonomists for standard genome sequencing and annotation.</title>
        <authorList>
            <consortium name="The Broad Institute Genomics Platform"/>
            <consortium name="The Broad Institute Genome Sequencing Center for Infectious Disease"/>
            <person name="Wu L."/>
            <person name="Ma J."/>
        </authorList>
    </citation>
    <scope>NUCLEOTIDE SEQUENCE [LARGE SCALE GENOMIC DNA]</scope>
    <source>
        <strain evidence="2">KCTC 52298</strain>
    </source>
</reference>
<dbReference type="RefSeq" id="WP_210353149.1">
    <property type="nucleotide sequence ID" value="NZ_JAEQMU010000001.1"/>
</dbReference>
<comment type="caution">
    <text evidence="1">The sequence shown here is derived from an EMBL/GenBank/DDBJ whole genome shotgun (WGS) entry which is preliminary data.</text>
</comment>
<keyword evidence="2" id="KW-1185">Reference proteome</keyword>
<sequence length="203" mass="23366">MDYYKIVLSNLEKLRIGNGLEYSEIDKFANLKDGKYEEVIDGKAILDTKELIAVSKLYFPNPSKVFNPKMRSPSFNDLPDYIQIIAKERKGKTTRTQEKRDIIQYSILILNKHVKVGKDFTNSIIKGYLNNELKTVFKGKSIEWSKSVLSPFIEDTGETRKAKTKEEKVYKLIKTIPKDMVAKATATIGTAWLDEFEEKSKEK</sequence>
<protein>
    <submittedName>
        <fullName evidence="1">Uncharacterized protein</fullName>
    </submittedName>
</protein>
<proteinExistence type="predicted"/>
<gene>
    <name evidence="1" type="ORF">ACFSQW_10180</name>
</gene>
<evidence type="ECO:0000313" key="2">
    <source>
        <dbReference type="Proteomes" id="UP001597440"/>
    </source>
</evidence>
<evidence type="ECO:0000313" key="1">
    <source>
        <dbReference type="EMBL" id="MFD2554758.1"/>
    </source>
</evidence>
<organism evidence="1 2">
    <name type="scientific">Sphingobacterium tabacisoli</name>
    <dbReference type="NCBI Taxonomy" id="2044855"/>
    <lineage>
        <taxon>Bacteria</taxon>
        <taxon>Pseudomonadati</taxon>
        <taxon>Bacteroidota</taxon>
        <taxon>Sphingobacteriia</taxon>
        <taxon>Sphingobacteriales</taxon>
        <taxon>Sphingobacteriaceae</taxon>
        <taxon>Sphingobacterium</taxon>
    </lineage>
</organism>